<sequence length="265" mass="31571">MKLILTIFLTCFFVTSSFAQEEEVLNTIFDQVEIIDSFIESEEISLDAEEFLDHMVDHGAELIGYYEHERLKKIVKKMGMHNAMIITVYYFANDQLIYVNYRQKQYMEMKNDQGKVVMDYANSFMKFETKHYFNNGEEIKKEVTGSPVEGQKPEEEFVEYSMRIKPLLDNKFKNKNTYKALQGKWVNTQSTDEHMVFDETIRFNFRNGKFLKRLKVTIKDGTMYCSSPNDEYMYKYKIESINEYELVLKDLQNLSSDLSFYRKIE</sequence>
<feature type="chain" id="PRO_5046298319" description="DUF3471 domain-containing protein" evidence="1">
    <location>
        <begin position="20"/>
        <end position="265"/>
    </location>
</feature>
<dbReference type="Proteomes" id="UP001500459">
    <property type="component" value="Unassembled WGS sequence"/>
</dbReference>
<evidence type="ECO:0008006" key="4">
    <source>
        <dbReference type="Google" id="ProtNLM"/>
    </source>
</evidence>
<dbReference type="RefSeq" id="WP_344924020.1">
    <property type="nucleotide sequence ID" value="NZ_BAABCW010000001.1"/>
</dbReference>
<accession>A0ABP7X8F3</accession>
<evidence type="ECO:0000313" key="3">
    <source>
        <dbReference type="Proteomes" id="UP001500459"/>
    </source>
</evidence>
<dbReference type="EMBL" id="BAABCW010000001">
    <property type="protein sequence ID" value="GAA4107270.1"/>
    <property type="molecule type" value="Genomic_DNA"/>
</dbReference>
<gene>
    <name evidence="2" type="ORF">GCM10022393_02430</name>
</gene>
<keyword evidence="1" id="KW-0732">Signal</keyword>
<keyword evidence="3" id="KW-1185">Reference proteome</keyword>
<proteinExistence type="predicted"/>
<feature type="signal peptide" evidence="1">
    <location>
        <begin position="1"/>
        <end position="19"/>
    </location>
</feature>
<reference evidence="3" key="1">
    <citation type="journal article" date="2019" name="Int. J. Syst. Evol. Microbiol.">
        <title>The Global Catalogue of Microorganisms (GCM) 10K type strain sequencing project: providing services to taxonomists for standard genome sequencing and annotation.</title>
        <authorList>
            <consortium name="The Broad Institute Genomics Platform"/>
            <consortium name="The Broad Institute Genome Sequencing Center for Infectious Disease"/>
            <person name="Wu L."/>
            <person name="Ma J."/>
        </authorList>
    </citation>
    <scope>NUCLEOTIDE SEQUENCE [LARGE SCALE GENOMIC DNA]</scope>
    <source>
        <strain evidence="3">JCM 17106</strain>
    </source>
</reference>
<comment type="caution">
    <text evidence="2">The sequence shown here is derived from an EMBL/GenBank/DDBJ whole genome shotgun (WGS) entry which is preliminary data.</text>
</comment>
<organism evidence="2 3">
    <name type="scientific">Aquimarina addita</name>
    <dbReference type="NCBI Taxonomy" id="870485"/>
    <lineage>
        <taxon>Bacteria</taxon>
        <taxon>Pseudomonadati</taxon>
        <taxon>Bacteroidota</taxon>
        <taxon>Flavobacteriia</taxon>
        <taxon>Flavobacteriales</taxon>
        <taxon>Flavobacteriaceae</taxon>
        <taxon>Aquimarina</taxon>
    </lineage>
</organism>
<evidence type="ECO:0000256" key="1">
    <source>
        <dbReference type="SAM" id="SignalP"/>
    </source>
</evidence>
<protein>
    <recommendedName>
        <fullName evidence="4">DUF3471 domain-containing protein</fullName>
    </recommendedName>
</protein>
<name>A0ABP7X8F3_9FLAO</name>
<evidence type="ECO:0000313" key="2">
    <source>
        <dbReference type="EMBL" id="GAA4107270.1"/>
    </source>
</evidence>